<dbReference type="InterPro" id="IPR036390">
    <property type="entry name" value="WH_DNA-bd_sf"/>
</dbReference>
<gene>
    <name evidence="2" type="ORF">HMPREF9726_00276</name>
</gene>
<proteinExistence type="predicted"/>
<feature type="domain" description="Winged helix DNA-binding" evidence="1">
    <location>
        <begin position="24"/>
        <end position="103"/>
    </location>
</feature>
<comment type="caution">
    <text evidence="2">The sequence shown here is derived from an EMBL/GenBank/DDBJ whole genome shotgun (WGS) entry which is preliminary data.</text>
</comment>
<sequence length="104" mass="11856">MSIPDNTETSFDHRLIDEQLSSRLRLAVMSVLIGCEKIEFTLLREKVNATDGNLTAHCKKLENAGYLKVEKLFVNRKPLTLYSVTDEGRKAVKNYIKQLTSLIE</sequence>
<organism evidence="2">
    <name type="scientific">Treponema denticola H-22</name>
    <dbReference type="NCBI Taxonomy" id="999432"/>
    <lineage>
        <taxon>Bacteria</taxon>
        <taxon>Pseudomonadati</taxon>
        <taxon>Spirochaetota</taxon>
        <taxon>Spirochaetia</taxon>
        <taxon>Spirochaetales</taxon>
        <taxon>Treponemataceae</taxon>
        <taxon>Treponema</taxon>
    </lineage>
</organism>
<dbReference type="HOGENOM" id="CLU_142189_1_0_12"/>
<dbReference type="SUPFAM" id="SSF46785">
    <property type="entry name" value="Winged helix' DNA-binding domain"/>
    <property type="match status" value="1"/>
</dbReference>
<evidence type="ECO:0000313" key="2">
    <source>
        <dbReference type="EMBL" id="EMB36084.1"/>
    </source>
</evidence>
<dbReference type="Proteomes" id="UP000011705">
    <property type="component" value="Chromosome"/>
</dbReference>
<dbReference type="GeneID" id="2739887"/>
<dbReference type="PANTHER" id="PTHR37318:SF1">
    <property type="entry name" value="BSL7504 PROTEIN"/>
    <property type="match status" value="1"/>
</dbReference>
<dbReference type="Gene3D" id="1.10.10.10">
    <property type="entry name" value="Winged helix-like DNA-binding domain superfamily/Winged helix DNA-binding domain"/>
    <property type="match status" value="1"/>
</dbReference>
<dbReference type="Pfam" id="PF13601">
    <property type="entry name" value="HTH_34"/>
    <property type="match status" value="1"/>
</dbReference>
<accession>A0A0E2E7V6</accession>
<name>A0A0E2E7V6_TREDN</name>
<dbReference type="AlphaFoldDB" id="A0A0E2E7V6"/>
<dbReference type="InterPro" id="IPR027395">
    <property type="entry name" value="WH_DNA-bd_dom"/>
</dbReference>
<dbReference type="InterPro" id="IPR036388">
    <property type="entry name" value="WH-like_DNA-bd_sf"/>
</dbReference>
<dbReference type="PATRIC" id="fig|999432.5.peg.285"/>
<dbReference type="PANTHER" id="PTHR37318">
    <property type="entry name" value="BSL7504 PROTEIN"/>
    <property type="match status" value="1"/>
</dbReference>
<evidence type="ECO:0000259" key="1">
    <source>
        <dbReference type="Pfam" id="PF13601"/>
    </source>
</evidence>
<dbReference type="RefSeq" id="WP_002668966.1">
    <property type="nucleotide sequence ID" value="NZ_CM001795.1"/>
</dbReference>
<reference evidence="2" key="1">
    <citation type="submission" date="2012-01" db="EMBL/GenBank/DDBJ databases">
        <title>The Genome Sequence of Treponema denticola H-22.</title>
        <authorList>
            <consortium name="The Broad Institute Genome Sequencing Platform"/>
            <person name="Earl A."/>
            <person name="Ward D."/>
            <person name="Feldgarden M."/>
            <person name="Gevers D."/>
            <person name="Blanton J.M."/>
            <person name="Fenno C.J."/>
            <person name="Baranova O.V."/>
            <person name="Mathney J."/>
            <person name="Dewhirst F.E."/>
            <person name="Izard J."/>
            <person name="Young S.K."/>
            <person name="Zeng Q."/>
            <person name="Gargeya S."/>
            <person name="Fitzgerald M."/>
            <person name="Haas B."/>
            <person name="Abouelleil A."/>
            <person name="Alvarado L."/>
            <person name="Arachchi H.M."/>
            <person name="Berlin A."/>
            <person name="Chapman S.B."/>
            <person name="Gearin G."/>
            <person name="Goldberg J."/>
            <person name="Griggs A."/>
            <person name="Gujja S."/>
            <person name="Hansen M."/>
            <person name="Heiman D."/>
            <person name="Howarth C."/>
            <person name="Larimer J."/>
            <person name="Lui A."/>
            <person name="MacDonald P.J.P."/>
            <person name="McCowen C."/>
            <person name="Montmayeur A."/>
            <person name="Murphy C."/>
            <person name="Neiman D."/>
            <person name="Pearson M."/>
            <person name="Priest M."/>
            <person name="Roberts A."/>
            <person name="Saif S."/>
            <person name="Shea T."/>
            <person name="Sisk P."/>
            <person name="Stolte C."/>
            <person name="Sykes S."/>
            <person name="Wortman J."/>
            <person name="Nusbaum C."/>
            <person name="Birren B."/>
        </authorList>
    </citation>
    <scope>NUCLEOTIDE SEQUENCE [LARGE SCALE GENOMIC DNA]</scope>
    <source>
        <strain evidence="2">H-22</strain>
    </source>
</reference>
<protein>
    <recommendedName>
        <fullName evidence="1">Winged helix DNA-binding domain-containing protein</fullName>
    </recommendedName>
</protein>
<dbReference type="EMBL" id="AGDV01000001">
    <property type="protein sequence ID" value="EMB36084.1"/>
    <property type="molecule type" value="Genomic_DNA"/>
</dbReference>